<keyword evidence="1" id="KW-0732">Signal</keyword>
<accession>A0ABP1SAK6</accession>
<feature type="chain" id="PRO_5045472067" evidence="1">
    <location>
        <begin position="24"/>
        <end position="148"/>
    </location>
</feature>
<proteinExistence type="predicted"/>
<comment type="caution">
    <text evidence="2">The sequence shown here is derived from an EMBL/GenBank/DDBJ whole genome shotgun (WGS) entry which is preliminary data.</text>
</comment>
<protein>
    <submittedName>
        <fullName evidence="2">Uncharacterized protein</fullName>
    </submittedName>
</protein>
<dbReference type="EMBL" id="CAXLJM020000170">
    <property type="protein sequence ID" value="CAL8148438.1"/>
    <property type="molecule type" value="Genomic_DNA"/>
</dbReference>
<evidence type="ECO:0000256" key="1">
    <source>
        <dbReference type="SAM" id="SignalP"/>
    </source>
</evidence>
<feature type="signal peptide" evidence="1">
    <location>
        <begin position="1"/>
        <end position="23"/>
    </location>
</feature>
<dbReference type="Proteomes" id="UP001642540">
    <property type="component" value="Unassembled WGS sequence"/>
</dbReference>
<name>A0ABP1SAK6_9HEXA</name>
<organism evidence="2 3">
    <name type="scientific">Orchesella dallaii</name>
    <dbReference type="NCBI Taxonomy" id="48710"/>
    <lineage>
        <taxon>Eukaryota</taxon>
        <taxon>Metazoa</taxon>
        <taxon>Ecdysozoa</taxon>
        <taxon>Arthropoda</taxon>
        <taxon>Hexapoda</taxon>
        <taxon>Collembola</taxon>
        <taxon>Entomobryomorpha</taxon>
        <taxon>Entomobryoidea</taxon>
        <taxon>Orchesellidae</taxon>
        <taxon>Orchesellinae</taxon>
        <taxon>Orchesella</taxon>
    </lineage>
</organism>
<sequence>MNYSKSILCGAALCCILFSLTNGAAVINKEEHGYYFKNLTLDEQEALIALAIAHHDVPGMGQPGIYPISPLVRPTAQEIPSRLFQSMINGDVPTNFLTKFIQWLKDDFGITDATLNKYRQNETENVCQEDGGRCFSLNDLGAQCCPFG</sequence>
<evidence type="ECO:0000313" key="3">
    <source>
        <dbReference type="Proteomes" id="UP001642540"/>
    </source>
</evidence>
<keyword evidence="3" id="KW-1185">Reference proteome</keyword>
<evidence type="ECO:0000313" key="2">
    <source>
        <dbReference type="EMBL" id="CAL8148438.1"/>
    </source>
</evidence>
<reference evidence="2 3" key="1">
    <citation type="submission" date="2024-08" db="EMBL/GenBank/DDBJ databases">
        <authorList>
            <person name="Cucini C."/>
            <person name="Frati F."/>
        </authorList>
    </citation>
    <scope>NUCLEOTIDE SEQUENCE [LARGE SCALE GENOMIC DNA]</scope>
</reference>
<gene>
    <name evidence="2" type="ORF">ODALV1_LOCUS31424</name>
</gene>